<accession>A0ABR1J246</accession>
<dbReference type="EMBL" id="JBANRG010000039">
    <property type="protein sequence ID" value="KAK7448153.1"/>
    <property type="molecule type" value="Genomic_DNA"/>
</dbReference>
<reference evidence="2 3" key="1">
    <citation type="submission" date="2024-01" db="EMBL/GenBank/DDBJ databases">
        <title>A draft genome for the cacao thread blight pathogen Marasmiellus scandens.</title>
        <authorList>
            <person name="Baruah I.K."/>
            <person name="Leung J."/>
            <person name="Bukari Y."/>
            <person name="Amoako-Attah I."/>
            <person name="Meinhardt L.W."/>
            <person name="Bailey B.A."/>
            <person name="Cohen S.P."/>
        </authorList>
    </citation>
    <scope>NUCLEOTIDE SEQUENCE [LARGE SCALE GENOMIC DNA]</scope>
    <source>
        <strain evidence="2 3">GH-19</strain>
    </source>
</reference>
<comment type="caution">
    <text evidence="2">The sequence shown here is derived from an EMBL/GenBank/DDBJ whole genome shotgun (WGS) entry which is preliminary data.</text>
</comment>
<evidence type="ECO:0000313" key="2">
    <source>
        <dbReference type="EMBL" id="KAK7448153.1"/>
    </source>
</evidence>
<evidence type="ECO:0000313" key="3">
    <source>
        <dbReference type="Proteomes" id="UP001498398"/>
    </source>
</evidence>
<feature type="region of interest" description="Disordered" evidence="1">
    <location>
        <begin position="108"/>
        <end position="132"/>
    </location>
</feature>
<organism evidence="2 3">
    <name type="scientific">Marasmiellus scandens</name>
    <dbReference type="NCBI Taxonomy" id="2682957"/>
    <lineage>
        <taxon>Eukaryota</taxon>
        <taxon>Fungi</taxon>
        <taxon>Dikarya</taxon>
        <taxon>Basidiomycota</taxon>
        <taxon>Agaricomycotina</taxon>
        <taxon>Agaricomycetes</taxon>
        <taxon>Agaricomycetidae</taxon>
        <taxon>Agaricales</taxon>
        <taxon>Marasmiineae</taxon>
        <taxon>Omphalotaceae</taxon>
        <taxon>Marasmiellus</taxon>
    </lineage>
</organism>
<gene>
    <name evidence="2" type="ORF">VKT23_013912</name>
</gene>
<keyword evidence="3" id="KW-1185">Reference proteome</keyword>
<sequence>MFNLLLAQKVSHFPPPPYWAIVKTTEGWIILDISIGATLDSFLSDKIIIEVNTLVPNSGGVFAASSPLNTGHGYLPMLAAYGMTTPGSMEQEIRELKDFCNMYMQTRLSEPGGALSPTSPREGKDKDRKDGE</sequence>
<name>A0ABR1J246_9AGAR</name>
<evidence type="ECO:0000256" key="1">
    <source>
        <dbReference type="SAM" id="MobiDB-lite"/>
    </source>
</evidence>
<dbReference type="Proteomes" id="UP001498398">
    <property type="component" value="Unassembled WGS sequence"/>
</dbReference>
<proteinExistence type="predicted"/>
<feature type="compositionally biased region" description="Basic and acidic residues" evidence="1">
    <location>
        <begin position="121"/>
        <end position="132"/>
    </location>
</feature>
<protein>
    <submittedName>
        <fullName evidence="2">Uncharacterized protein</fullName>
    </submittedName>
</protein>